<evidence type="ECO:0008006" key="3">
    <source>
        <dbReference type="Google" id="ProtNLM"/>
    </source>
</evidence>
<evidence type="ECO:0000313" key="1">
    <source>
        <dbReference type="EMBL" id="QDT00427.1"/>
    </source>
</evidence>
<keyword evidence="2" id="KW-1185">Reference proteome</keyword>
<dbReference type="AlphaFoldDB" id="A0A517MZW6"/>
<dbReference type="KEGG" id="amob:HG15A2_37650"/>
<proteinExistence type="predicted"/>
<dbReference type="RefSeq" id="WP_145061926.1">
    <property type="nucleotide sequence ID" value="NZ_CP036263.1"/>
</dbReference>
<reference evidence="1 2" key="1">
    <citation type="submission" date="2019-02" db="EMBL/GenBank/DDBJ databases">
        <title>Deep-cultivation of Planctomycetes and their phenomic and genomic characterization uncovers novel biology.</title>
        <authorList>
            <person name="Wiegand S."/>
            <person name="Jogler M."/>
            <person name="Boedeker C."/>
            <person name="Pinto D."/>
            <person name="Vollmers J."/>
            <person name="Rivas-Marin E."/>
            <person name="Kohn T."/>
            <person name="Peeters S.H."/>
            <person name="Heuer A."/>
            <person name="Rast P."/>
            <person name="Oberbeckmann S."/>
            <person name="Bunk B."/>
            <person name="Jeske O."/>
            <person name="Meyerdierks A."/>
            <person name="Storesund J.E."/>
            <person name="Kallscheuer N."/>
            <person name="Luecker S."/>
            <person name="Lage O.M."/>
            <person name="Pohl T."/>
            <person name="Merkel B.J."/>
            <person name="Hornburger P."/>
            <person name="Mueller R.-W."/>
            <person name="Bruemmer F."/>
            <person name="Labrenz M."/>
            <person name="Spormann A.M."/>
            <person name="Op den Camp H."/>
            <person name="Overmann J."/>
            <person name="Amann R."/>
            <person name="Jetten M.S.M."/>
            <person name="Mascher T."/>
            <person name="Medema M.H."/>
            <person name="Devos D.P."/>
            <person name="Kaster A.-K."/>
            <person name="Ovreas L."/>
            <person name="Rohde M."/>
            <person name="Galperin M.Y."/>
            <person name="Jogler C."/>
        </authorList>
    </citation>
    <scope>NUCLEOTIDE SEQUENCE [LARGE SCALE GENOMIC DNA]</scope>
    <source>
        <strain evidence="1 2">HG15A2</strain>
    </source>
</reference>
<evidence type="ECO:0000313" key="2">
    <source>
        <dbReference type="Proteomes" id="UP000319852"/>
    </source>
</evidence>
<dbReference type="Proteomes" id="UP000319852">
    <property type="component" value="Chromosome"/>
</dbReference>
<name>A0A517MZW6_9BACT</name>
<dbReference type="OrthoDB" id="249417at2"/>
<sequence length="349" mass="40539">MVEWLVIGADAKPAGRGVRGLALVWFLRTYHGRRAVRYLEPKDLLSNPSVHAQTVFLGLPTSLTAQQIADLPNRTGCQRIVAFDYFDQHELAWSEEQGAAFRSVGEVYLKPWKEPIWESLPEYANLQMGTLPIRRYGRFTWARRIDRLNQLVRTRPEPEYDAAFLGRPNHTRFYMDGKIHRVDQRVDWMLDLKRNAPDLKVWGGLVEVNDKHRQVLEEKYGDVSDLLYQGSKVNFAKYWKNLCRSRVALAPGGNVPWTYRHYECLYAGNAVATLDYREREMLVPLPTEGMTHVPDGDSVVSAVREALQMLRERPRLGEENIAHLERYFKDATYSRSRGALWERFKDQLM</sequence>
<accession>A0A517MZW6</accession>
<dbReference type="EMBL" id="CP036263">
    <property type="protein sequence ID" value="QDT00427.1"/>
    <property type="molecule type" value="Genomic_DNA"/>
</dbReference>
<gene>
    <name evidence="1" type="ORF">HG15A2_37650</name>
</gene>
<organism evidence="1 2">
    <name type="scientific">Adhaeretor mobilis</name>
    <dbReference type="NCBI Taxonomy" id="1930276"/>
    <lineage>
        <taxon>Bacteria</taxon>
        <taxon>Pseudomonadati</taxon>
        <taxon>Planctomycetota</taxon>
        <taxon>Planctomycetia</taxon>
        <taxon>Pirellulales</taxon>
        <taxon>Lacipirellulaceae</taxon>
        <taxon>Adhaeretor</taxon>
    </lineage>
</organism>
<protein>
    <recommendedName>
        <fullName evidence="3">Glycosyltransferase family 1 protein</fullName>
    </recommendedName>
</protein>